<evidence type="ECO:0000256" key="3">
    <source>
        <dbReference type="ARBA" id="ARBA00022827"/>
    </source>
</evidence>
<dbReference type="STRING" id="3818.A0A445DTE0"/>
<comment type="cofactor">
    <cofactor evidence="1">
        <name>FAD</name>
        <dbReference type="ChEBI" id="CHEBI:57692"/>
    </cofactor>
</comment>
<feature type="domain" description="FAD-dependent oxidoreductase 2 FAD-binding" evidence="5">
    <location>
        <begin position="646"/>
        <end position="787"/>
    </location>
</feature>
<keyword evidence="7" id="KW-1185">Reference proteome</keyword>
<sequence length="815" mass="90634">MARKIRLYGSKKTKIKPKSNPSDNHFPFLLSQSLISRHFTQFRRVNLLVSVEFAVDEEALPPFHQFLRFLRFSPSVSLFLSCSLSLSSISCRGNLVAIHAGNRGYPPNKVVCTEGPDKVRELIAIGASFDHGEDGNLHLVREGGHSHCRIVHAADMTGKEIERALLKSVVNPNIFVFEHHLAINLLTCQKKTKIKPKSNPSDNHFPFLLSQSLISRHFTQFRRVNLLVSIEFAVDEEALPPFHQFLRFLRFSPSVSLFLSCSLSLSSISCRGNLVAIHAGNRGYPPNKVVCTEGPDKVRELIAIGASFDHGEDGNLHLVREGGHSHCRIVHAADRTGKEIERALLKSVVNPNIFVFEHHLAINLLTCQKKTKIKPKSNPSDNHFPFLLSQSLISRHFTQFRRVNLLVSVEFAVDEEALPPFHQFLRFLRFSPSVSLFLSCSLSLSSISCRGNLVAIHAGNRGYPPNKVVCTEGPDKVRELIAIGASFDHGEDGNLHLVREGGHSHCRIVHAADRTGKEIERALLKSVVNPNIFVFEHHLAINLLTCQKKTKIKPKSNPSDNHFPFLLSQSLISRHFTQFRRVNLLVSVEFAVDEEALPPFHQFLRFLRFSPSVSLFLSCSLSLSSISCRGNLVAIHAGNRGYPPNKVVCTEGPDKVRELIAIGASFDHGEDGNLHLVREGGHSHCRIVHAADTTGKEIERALLKSVVNPNIFVFEHHLAINLLTCQDGSDITCVGIDTLNTETLEVVRFLSNVTLLASGGAGHIYPKTTNPLVATGDGIAMAHRAQAISESHKITRTTRAYHQRHHVKLVTARYG</sequence>
<dbReference type="EMBL" id="SDMP01000003">
    <property type="protein sequence ID" value="RYR66436.1"/>
    <property type="molecule type" value="Genomic_DNA"/>
</dbReference>
<evidence type="ECO:0000256" key="1">
    <source>
        <dbReference type="ARBA" id="ARBA00001974"/>
    </source>
</evidence>
<dbReference type="Proteomes" id="UP000289738">
    <property type="component" value="Chromosome A03"/>
</dbReference>
<keyword evidence="4" id="KW-0560">Oxidoreductase</keyword>
<keyword evidence="2" id="KW-0285">Flavoprotein</keyword>
<proteinExistence type="predicted"/>
<feature type="domain" description="FAD-dependent oxidoreductase 2 FAD-binding" evidence="5">
    <location>
        <begin position="467"/>
        <end position="547"/>
    </location>
</feature>
<dbReference type="GO" id="GO:0009435">
    <property type="term" value="P:NAD+ biosynthetic process"/>
    <property type="evidence" value="ECO:0007669"/>
    <property type="project" value="InterPro"/>
</dbReference>
<gene>
    <name evidence="6" type="ORF">Ahy_A03g012411</name>
</gene>
<dbReference type="Gene3D" id="3.50.50.60">
    <property type="entry name" value="FAD/NAD(P)-binding domain"/>
    <property type="match status" value="4"/>
</dbReference>
<evidence type="ECO:0000256" key="4">
    <source>
        <dbReference type="ARBA" id="ARBA00023002"/>
    </source>
</evidence>
<dbReference type="Pfam" id="PF00890">
    <property type="entry name" value="FAD_binding_2"/>
    <property type="match status" value="4"/>
</dbReference>
<evidence type="ECO:0000256" key="2">
    <source>
        <dbReference type="ARBA" id="ARBA00022630"/>
    </source>
</evidence>
<dbReference type="AlphaFoldDB" id="A0A445DTE0"/>
<feature type="domain" description="FAD-dependent oxidoreductase 2 FAD-binding" evidence="5">
    <location>
        <begin position="109"/>
        <end position="189"/>
    </location>
</feature>
<protein>
    <recommendedName>
        <fullName evidence="5">FAD-dependent oxidoreductase 2 FAD-binding domain-containing protein</fullName>
    </recommendedName>
</protein>
<keyword evidence="3" id="KW-0274">FAD</keyword>
<comment type="caution">
    <text evidence="6">The sequence shown here is derived from an EMBL/GenBank/DDBJ whole genome shotgun (WGS) entry which is preliminary data.</text>
</comment>
<evidence type="ECO:0000313" key="7">
    <source>
        <dbReference type="Proteomes" id="UP000289738"/>
    </source>
</evidence>
<evidence type="ECO:0000259" key="5">
    <source>
        <dbReference type="Pfam" id="PF00890"/>
    </source>
</evidence>
<organism evidence="6 7">
    <name type="scientific">Arachis hypogaea</name>
    <name type="common">Peanut</name>
    <dbReference type="NCBI Taxonomy" id="3818"/>
    <lineage>
        <taxon>Eukaryota</taxon>
        <taxon>Viridiplantae</taxon>
        <taxon>Streptophyta</taxon>
        <taxon>Embryophyta</taxon>
        <taxon>Tracheophyta</taxon>
        <taxon>Spermatophyta</taxon>
        <taxon>Magnoliopsida</taxon>
        <taxon>eudicotyledons</taxon>
        <taxon>Gunneridae</taxon>
        <taxon>Pentapetalae</taxon>
        <taxon>rosids</taxon>
        <taxon>fabids</taxon>
        <taxon>Fabales</taxon>
        <taxon>Fabaceae</taxon>
        <taxon>Papilionoideae</taxon>
        <taxon>50 kb inversion clade</taxon>
        <taxon>dalbergioids sensu lato</taxon>
        <taxon>Dalbergieae</taxon>
        <taxon>Pterocarpus clade</taxon>
        <taxon>Arachis</taxon>
    </lineage>
</organism>
<feature type="domain" description="FAD-dependent oxidoreductase 2 FAD-binding" evidence="5">
    <location>
        <begin position="288"/>
        <end position="368"/>
    </location>
</feature>
<reference evidence="6 7" key="1">
    <citation type="submission" date="2019-01" db="EMBL/GenBank/DDBJ databases">
        <title>Sequencing of cultivated peanut Arachis hypogaea provides insights into genome evolution and oil improvement.</title>
        <authorList>
            <person name="Chen X."/>
        </authorList>
    </citation>
    <scope>NUCLEOTIDE SEQUENCE [LARGE SCALE GENOMIC DNA]</scope>
    <source>
        <strain evidence="7">cv. Fuhuasheng</strain>
        <tissue evidence="6">Leaves</tissue>
    </source>
</reference>
<evidence type="ECO:0000313" key="6">
    <source>
        <dbReference type="EMBL" id="RYR66436.1"/>
    </source>
</evidence>
<dbReference type="InterPro" id="IPR036188">
    <property type="entry name" value="FAD/NAD-bd_sf"/>
</dbReference>
<dbReference type="PANTHER" id="PTHR42716:SF2">
    <property type="entry name" value="L-ASPARTATE OXIDASE, CHLOROPLASTIC"/>
    <property type="match status" value="1"/>
</dbReference>
<accession>A0A445DTE0</accession>
<dbReference type="InterPro" id="IPR003953">
    <property type="entry name" value="FAD-dep_OxRdtase_2_FAD-bd"/>
</dbReference>
<dbReference type="GO" id="GO:0008734">
    <property type="term" value="F:L-aspartate oxidase activity"/>
    <property type="evidence" value="ECO:0007669"/>
    <property type="project" value="InterPro"/>
</dbReference>
<dbReference type="SUPFAM" id="SSF51905">
    <property type="entry name" value="FAD/NAD(P)-binding domain"/>
    <property type="match status" value="4"/>
</dbReference>
<dbReference type="InterPro" id="IPR005288">
    <property type="entry name" value="NadB"/>
</dbReference>
<name>A0A445DTE0_ARAHY</name>
<dbReference type="PANTHER" id="PTHR42716">
    <property type="entry name" value="L-ASPARTATE OXIDASE"/>
    <property type="match status" value="1"/>
</dbReference>